<comment type="catalytic activity">
    <reaction evidence="1">
        <text>5-hydroxy-2-oxo-4-ureido-2,5-dihydro-1H-imidazole-5-carboxylate + H(+) = (S)-allantoin + CO2</text>
        <dbReference type="Rhea" id="RHEA:26301"/>
        <dbReference type="ChEBI" id="CHEBI:15378"/>
        <dbReference type="ChEBI" id="CHEBI:15678"/>
        <dbReference type="ChEBI" id="CHEBI:16526"/>
        <dbReference type="ChEBI" id="CHEBI:58639"/>
        <dbReference type="EC" id="4.1.1.97"/>
    </reaction>
</comment>
<evidence type="ECO:0000259" key="7">
    <source>
        <dbReference type="Pfam" id="PF09349"/>
    </source>
</evidence>
<keyword evidence="6 8" id="KW-0456">Lyase</keyword>
<dbReference type="EMBL" id="CP091196">
    <property type="protein sequence ID" value="UQS25339.1"/>
    <property type="molecule type" value="Genomic_DNA"/>
</dbReference>
<evidence type="ECO:0000256" key="4">
    <source>
        <dbReference type="ARBA" id="ARBA00022631"/>
    </source>
</evidence>
<dbReference type="SUPFAM" id="SSF158694">
    <property type="entry name" value="UraD-Like"/>
    <property type="match status" value="1"/>
</dbReference>
<evidence type="ECO:0000313" key="8">
    <source>
        <dbReference type="EMBL" id="UQS25339.1"/>
    </source>
</evidence>
<name>A0ABY4NZ23_9PSEU</name>
<dbReference type="InterPro" id="IPR036778">
    <property type="entry name" value="OHCU_decarboxylase_sf"/>
</dbReference>
<dbReference type="Pfam" id="PF09349">
    <property type="entry name" value="OHCU_decarbox"/>
    <property type="match status" value="1"/>
</dbReference>
<keyword evidence="5" id="KW-0210">Decarboxylase</keyword>
<dbReference type="EC" id="4.1.1.97" evidence="3"/>
<dbReference type="PANTHER" id="PTHR43466">
    <property type="entry name" value="2-OXO-4-HYDROXY-4-CARBOXY-5-UREIDOIMIDAZOLINE DECARBOXYLASE-RELATED"/>
    <property type="match status" value="1"/>
</dbReference>
<accession>A0ABY4NZ23</accession>
<reference evidence="8" key="1">
    <citation type="submission" date="2022-01" db="EMBL/GenBank/DDBJ databases">
        <title>PSI-footprinting approach for the identification of protein synthesis inhibitor producers.</title>
        <authorList>
            <person name="Handel F."/>
            <person name="Kulik A."/>
            <person name="Wex K.W."/>
            <person name="Berscheid A."/>
            <person name="Saur J.S."/>
            <person name="Winkler A."/>
            <person name="Wibberg D."/>
            <person name="Kalinowski J."/>
            <person name="Broetz-Oesterhelt H."/>
            <person name="Mast Y."/>
        </authorList>
    </citation>
    <scope>NUCLEOTIDE SEQUENCE</scope>
    <source>
        <strain evidence="8">KNN 49.3e</strain>
    </source>
</reference>
<sequence length="167" mass="18360">MLQQFHALPAEEAERELRACCAARDWAAQVAAGRPYADVDAVCAAADAALADLDWAGITEALAAHPRIGDRAGGTGREAAWSRQEQEAAATGDEAVRRELAEANAEYERRFGRVFLICAAGLPAATILGRLRERLGHDEETERAVVREELREIVRLRVRRWLAGETR</sequence>
<dbReference type="Gene3D" id="1.10.3330.10">
    <property type="entry name" value="Oxo-4-hydroxy-4-carboxy-5-ureidoimidazoline decarboxylase"/>
    <property type="match status" value="1"/>
</dbReference>
<protein>
    <recommendedName>
        <fullName evidence="3">2-oxo-4-hydroxy-4-carboxy-5-ureidoimidazoline decarboxylase</fullName>
        <ecNumber evidence="3">4.1.1.97</ecNumber>
    </recommendedName>
</protein>
<organism evidence="8 9">
    <name type="scientific">Amycolatopsis thermalba</name>
    <dbReference type="NCBI Taxonomy" id="944492"/>
    <lineage>
        <taxon>Bacteria</taxon>
        <taxon>Bacillati</taxon>
        <taxon>Actinomycetota</taxon>
        <taxon>Actinomycetes</taxon>
        <taxon>Pseudonocardiales</taxon>
        <taxon>Pseudonocardiaceae</taxon>
        <taxon>Amycolatopsis</taxon>
    </lineage>
</organism>
<comment type="pathway">
    <text evidence="2">Purine metabolism; urate degradation; (S)-allantoin from urate: step 3/3.</text>
</comment>
<evidence type="ECO:0000256" key="5">
    <source>
        <dbReference type="ARBA" id="ARBA00022793"/>
    </source>
</evidence>
<evidence type="ECO:0000256" key="3">
    <source>
        <dbReference type="ARBA" id="ARBA00012257"/>
    </source>
</evidence>
<evidence type="ECO:0000313" key="9">
    <source>
        <dbReference type="Proteomes" id="UP000830158"/>
    </source>
</evidence>
<dbReference type="InterPro" id="IPR018020">
    <property type="entry name" value="OHCU_decarboxylase"/>
</dbReference>
<keyword evidence="4" id="KW-0659">Purine metabolism</keyword>
<dbReference type="InterPro" id="IPR017595">
    <property type="entry name" value="OHCU_decarboxylase-2"/>
</dbReference>
<evidence type="ECO:0000256" key="2">
    <source>
        <dbReference type="ARBA" id="ARBA00004754"/>
    </source>
</evidence>
<keyword evidence="9" id="KW-1185">Reference proteome</keyword>
<evidence type="ECO:0000256" key="6">
    <source>
        <dbReference type="ARBA" id="ARBA00023239"/>
    </source>
</evidence>
<feature type="domain" description="Oxo-4-hydroxy-4-carboxy-5-ureidoimidazoline decarboxylase" evidence="7">
    <location>
        <begin position="7"/>
        <end position="158"/>
    </location>
</feature>
<dbReference type="Proteomes" id="UP000830158">
    <property type="component" value="Chromosome"/>
</dbReference>
<gene>
    <name evidence="8" type="primary">uraD</name>
    <name evidence="8" type="ORF">L1857_22280</name>
</gene>
<dbReference type="GO" id="GO:0051997">
    <property type="term" value="F:2-oxo-4-hydroxy-4-carboxy-5-ureidoimidazoline decarboxylase activity"/>
    <property type="evidence" value="ECO:0007669"/>
    <property type="project" value="UniProtKB-EC"/>
</dbReference>
<proteinExistence type="predicted"/>
<dbReference type="PANTHER" id="PTHR43466:SF1">
    <property type="entry name" value="2-OXO-4-HYDROXY-4-CARBOXY-5-UREIDOIMIDAZOLINE DECARBOXYLASE-RELATED"/>
    <property type="match status" value="1"/>
</dbReference>
<dbReference type="NCBIfam" id="TIGR03180">
    <property type="entry name" value="UraD_2"/>
    <property type="match status" value="1"/>
</dbReference>
<dbReference type="NCBIfam" id="NF010372">
    <property type="entry name" value="PRK13798.1"/>
    <property type="match status" value="1"/>
</dbReference>
<evidence type="ECO:0000256" key="1">
    <source>
        <dbReference type="ARBA" id="ARBA00001163"/>
    </source>
</evidence>